<dbReference type="OrthoDB" id="1247465at2"/>
<dbReference type="InterPro" id="IPR007372">
    <property type="entry name" value="Lipid/polyisoprenoid-bd_YceI"/>
</dbReference>
<evidence type="ECO:0000313" key="4">
    <source>
        <dbReference type="Proteomes" id="UP000246077"/>
    </source>
</evidence>
<feature type="domain" description="Lipid/polyisoprenoid-binding YceI-like" evidence="2">
    <location>
        <begin position="31"/>
        <end position="192"/>
    </location>
</feature>
<dbReference type="EMBL" id="QGLF01000004">
    <property type="protein sequence ID" value="PWR20031.1"/>
    <property type="molecule type" value="Genomic_DNA"/>
</dbReference>
<dbReference type="Gene3D" id="2.40.128.110">
    <property type="entry name" value="Lipid/polyisoprenoid-binding, YceI-like"/>
    <property type="match status" value="1"/>
</dbReference>
<dbReference type="InterPro" id="IPR036761">
    <property type="entry name" value="TTHA0802/YceI-like_sf"/>
</dbReference>
<gene>
    <name evidence="3" type="ORF">DKG75_16465</name>
</gene>
<dbReference type="SMART" id="SM00867">
    <property type="entry name" value="YceI"/>
    <property type="match status" value="1"/>
</dbReference>
<proteinExistence type="predicted"/>
<sequence>MVDPMTNRFFAGLVLAALALPAFVLPAAAATYAVDPAKSTVAFAGTHAGEAFTGAFGAWQAEIAFDPADLAGSSLKVSFDPASASTGNAMYDGTLPQADWFNVKEFPAATFTSTRIEAGADGAYVATGTLTIRDVAKEISFPFTLTPLGQAPVVAKASFTLDRLAFNLGAKSDPKAEWVSREITITLEVTASPKG</sequence>
<keyword evidence="4" id="KW-1185">Reference proteome</keyword>
<reference evidence="4" key="1">
    <citation type="submission" date="2018-05" db="EMBL/GenBank/DDBJ databases">
        <title>Zavarzinia sp. HR-AS.</title>
        <authorList>
            <person name="Lee Y."/>
            <person name="Jeon C.O."/>
        </authorList>
    </citation>
    <scope>NUCLEOTIDE SEQUENCE [LARGE SCALE GENOMIC DNA]</scope>
    <source>
        <strain evidence="4">DSM 1231</strain>
    </source>
</reference>
<dbReference type="Proteomes" id="UP000246077">
    <property type="component" value="Unassembled WGS sequence"/>
</dbReference>
<dbReference type="AlphaFoldDB" id="A0A317E069"/>
<evidence type="ECO:0000313" key="3">
    <source>
        <dbReference type="EMBL" id="PWR20031.1"/>
    </source>
</evidence>
<organism evidence="3 4">
    <name type="scientific">Zavarzinia compransoris</name>
    <dbReference type="NCBI Taxonomy" id="1264899"/>
    <lineage>
        <taxon>Bacteria</taxon>
        <taxon>Pseudomonadati</taxon>
        <taxon>Pseudomonadota</taxon>
        <taxon>Alphaproteobacteria</taxon>
        <taxon>Rhodospirillales</taxon>
        <taxon>Zavarziniaceae</taxon>
        <taxon>Zavarzinia</taxon>
    </lineage>
</organism>
<feature type="signal peptide" evidence="1">
    <location>
        <begin position="1"/>
        <end position="29"/>
    </location>
</feature>
<name>A0A317E069_9PROT</name>
<feature type="chain" id="PRO_5016452339" evidence="1">
    <location>
        <begin position="30"/>
        <end position="195"/>
    </location>
</feature>
<protein>
    <submittedName>
        <fullName evidence="3">Polyisoprenoid-binding protein</fullName>
    </submittedName>
</protein>
<dbReference type="PANTHER" id="PTHR34406">
    <property type="entry name" value="PROTEIN YCEI"/>
    <property type="match status" value="1"/>
</dbReference>
<dbReference type="PANTHER" id="PTHR34406:SF1">
    <property type="entry name" value="PROTEIN YCEI"/>
    <property type="match status" value="1"/>
</dbReference>
<evidence type="ECO:0000259" key="2">
    <source>
        <dbReference type="SMART" id="SM00867"/>
    </source>
</evidence>
<comment type="caution">
    <text evidence="3">The sequence shown here is derived from an EMBL/GenBank/DDBJ whole genome shotgun (WGS) entry which is preliminary data.</text>
</comment>
<keyword evidence="1" id="KW-0732">Signal</keyword>
<dbReference type="SUPFAM" id="SSF101874">
    <property type="entry name" value="YceI-like"/>
    <property type="match status" value="1"/>
</dbReference>
<evidence type="ECO:0000256" key="1">
    <source>
        <dbReference type="SAM" id="SignalP"/>
    </source>
</evidence>
<dbReference type="Pfam" id="PF04264">
    <property type="entry name" value="YceI"/>
    <property type="match status" value="1"/>
</dbReference>
<accession>A0A317E069</accession>